<comment type="caution">
    <text evidence="2">The sequence shown here is derived from an EMBL/GenBank/DDBJ whole genome shotgun (WGS) entry which is preliminary data.</text>
</comment>
<keyword evidence="3" id="KW-1185">Reference proteome</keyword>
<feature type="region of interest" description="Disordered" evidence="1">
    <location>
        <begin position="65"/>
        <end position="91"/>
    </location>
</feature>
<protein>
    <submittedName>
        <fullName evidence="2">Uncharacterized protein</fullName>
    </submittedName>
</protein>
<organism evidence="2 3">
    <name type="scientific">Solanum commersonii</name>
    <name type="common">Commerson's wild potato</name>
    <name type="synonym">Commerson's nightshade</name>
    <dbReference type="NCBI Taxonomy" id="4109"/>
    <lineage>
        <taxon>Eukaryota</taxon>
        <taxon>Viridiplantae</taxon>
        <taxon>Streptophyta</taxon>
        <taxon>Embryophyta</taxon>
        <taxon>Tracheophyta</taxon>
        <taxon>Spermatophyta</taxon>
        <taxon>Magnoliopsida</taxon>
        <taxon>eudicotyledons</taxon>
        <taxon>Gunneridae</taxon>
        <taxon>Pentapetalae</taxon>
        <taxon>asterids</taxon>
        <taxon>lamiids</taxon>
        <taxon>Solanales</taxon>
        <taxon>Solanaceae</taxon>
        <taxon>Solanoideae</taxon>
        <taxon>Solaneae</taxon>
        <taxon>Solanum</taxon>
    </lineage>
</organism>
<name>A0A9J5X2P8_SOLCO</name>
<evidence type="ECO:0000313" key="3">
    <source>
        <dbReference type="Proteomes" id="UP000824120"/>
    </source>
</evidence>
<accession>A0A9J5X2P8</accession>
<dbReference type="OrthoDB" id="1314446at2759"/>
<evidence type="ECO:0000256" key="1">
    <source>
        <dbReference type="SAM" id="MobiDB-lite"/>
    </source>
</evidence>
<sequence>MIAVVRGELSGQNAFVNVEASSGTSSHPISRIRSELKALLSHPMDEDNDVSSIFDVGISPTFDAGIAPTAQTGKSGYEVSRETPTQLPPFSPSSYFGDGIWSNLHTRH</sequence>
<proteinExistence type="predicted"/>
<dbReference type="Proteomes" id="UP000824120">
    <property type="component" value="Chromosome 10"/>
</dbReference>
<gene>
    <name evidence="2" type="ORF">H5410_052199</name>
</gene>
<dbReference type="EMBL" id="JACXVP010000010">
    <property type="protein sequence ID" value="KAG5581572.1"/>
    <property type="molecule type" value="Genomic_DNA"/>
</dbReference>
<reference evidence="2 3" key="1">
    <citation type="submission" date="2020-09" db="EMBL/GenBank/DDBJ databases">
        <title>De no assembly of potato wild relative species, Solanum commersonii.</title>
        <authorList>
            <person name="Cho K."/>
        </authorList>
    </citation>
    <scope>NUCLEOTIDE SEQUENCE [LARGE SCALE GENOMIC DNA]</scope>
    <source>
        <strain evidence="2">LZ3.2</strain>
        <tissue evidence="2">Leaf</tissue>
    </source>
</reference>
<dbReference type="AlphaFoldDB" id="A0A9J5X2P8"/>
<evidence type="ECO:0000313" key="2">
    <source>
        <dbReference type="EMBL" id="KAG5581572.1"/>
    </source>
</evidence>